<feature type="domain" description="Methyltransferase" evidence="10">
    <location>
        <begin position="107"/>
        <end position="255"/>
    </location>
</feature>
<proteinExistence type="inferred from homology"/>
<comment type="catalytic activity">
    <reaction evidence="7">
        <text>arsenic triglutathione + 2 [thioredoxin]-dithiol + 2 S-adenosyl-L-methionine + H2O = dimethylarsinous acid + 2 [thioredoxin]-disulfide + 3 glutathione + 2 S-adenosyl-L-homocysteine + 2 H(+)</text>
        <dbReference type="Rhea" id="RHEA:69464"/>
        <dbReference type="Rhea" id="RHEA-COMP:10698"/>
        <dbReference type="Rhea" id="RHEA-COMP:10700"/>
        <dbReference type="ChEBI" id="CHEBI:15377"/>
        <dbReference type="ChEBI" id="CHEBI:15378"/>
        <dbReference type="ChEBI" id="CHEBI:23808"/>
        <dbReference type="ChEBI" id="CHEBI:29950"/>
        <dbReference type="ChEBI" id="CHEBI:50058"/>
        <dbReference type="ChEBI" id="CHEBI:57856"/>
        <dbReference type="ChEBI" id="CHEBI:57925"/>
        <dbReference type="ChEBI" id="CHEBI:59789"/>
        <dbReference type="ChEBI" id="CHEBI:183640"/>
        <dbReference type="EC" id="2.1.1.137"/>
    </reaction>
</comment>
<feature type="signal peptide" evidence="9">
    <location>
        <begin position="1"/>
        <end position="17"/>
    </location>
</feature>
<dbReference type="Gene3D" id="3.40.50.150">
    <property type="entry name" value="Vaccinia Virus protein VP39"/>
    <property type="match status" value="1"/>
</dbReference>
<dbReference type="EC" id="2.1.1.137" evidence="4"/>
<protein>
    <recommendedName>
        <fullName evidence="5">Arsenite methyltransferase</fullName>
        <ecNumber evidence="4">2.1.1.137</ecNumber>
    </recommendedName>
</protein>
<dbReference type="InterPro" id="IPR026669">
    <property type="entry name" value="Arsenite_MeTrfase-like"/>
</dbReference>
<dbReference type="EMBL" id="HBIO01031724">
    <property type="protein sequence ID" value="CAE0479467.1"/>
    <property type="molecule type" value="Transcribed_RNA"/>
</dbReference>
<evidence type="ECO:0000256" key="5">
    <source>
        <dbReference type="ARBA" id="ARBA00034545"/>
    </source>
</evidence>
<reference evidence="11" key="1">
    <citation type="submission" date="2021-01" db="EMBL/GenBank/DDBJ databases">
        <authorList>
            <person name="Corre E."/>
            <person name="Pelletier E."/>
            <person name="Niang G."/>
            <person name="Scheremetjew M."/>
            <person name="Finn R."/>
            <person name="Kale V."/>
            <person name="Holt S."/>
            <person name="Cochrane G."/>
            <person name="Meng A."/>
            <person name="Brown T."/>
            <person name="Cohen L."/>
        </authorList>
    </citation>
    <scope>NUCLEOTIDE SEQUENCE</scope>
    <source>
        <strain evidence="11">MM31A-1</strain>
    </source>
</reference>
<feature type="chain" id="PRO_5031175799" description="Arsenite methyltransferase" evidence="9">
    <location>
        <begin position="18"/>
        <end position="403"/>
    </location>
</feature>
<evidence type="ECO:0000259" key="10">
    <source>
        <dbReference type="Pfam" id="PF13847"/>
    </source>
</evidence>
<comment type="similarity">
    <text evidence="3">Belongs to the methyltransferase superfamily. Arsenite methyltransferase family.</text>
</comment>
<dbReference type="GO" id="GO:0030791">
    <property type="term" value="F:arsenite methyltransferase activity"/>
    <property type="evidence" value="ECO:0007669"/>
    <property type="project" value="UniProtKB-EC"/>
</dbReference>
<keyword evidence="1" id="KW-0808">Transferase</keyword>
<name>A0A7S3VGF4_9STRA</name>
<dbReference type="Pfam" id="PF13847">
    <property type="entry name" value="Methyltransf_31"/>
    <property type="match status" value="1"/>
</dbReference>
<dbReference type="InterPro" id="IPR025714">
    <property type="entry name" value="Methyltranfer_dom"/>
</dbReference>
<dbReference type="SUPFAM" id="SSF53335">
    <property type="entry name" value="S-adenosyl-L-methionine-dependent methyltransferases"/>
    <property type="match status" value="1"/>
</dbReference>
<evidence type="ECO:0000256" key="7">
    <source>
        <dbReference type="ARBA" id="ARBA00047943"/>
    </source>
</evidence>
<evidence type="ECO:0000313" key="11">
    <source>
        <dbReference type="EMBL" id="CAE0479467.1"/>
    </source>
</evidence>
<comment type="catalytic activity">
    <reaction evidence="8">
        <text>arsenic triglutathione + 3 [thioredoxin]-dithiol + 3 S-adenosyl-L-methionine = trimethylarsine + 3 [thioredoxin]-disulfide + 3 glutathione + 3 S-adenosyl-L-homocysteine + 3 H(+)</text>
        <dbReference type="Rhea" id="RHEA:69432"/>
        <dbReference type="Rhea" id="RHEA-COMP:10698"/>
        <dbReference type="Rhea" id="RHEA-COMP:10700"/>
        <dbReference type="ChEBI" id="CHEBI:15378"/>
        <dbReference type="ChEBI" id="CHEBI:27130"/>
        <dbReference type="ChEBI" id="CHEBI:29950"/>
        <dbReference type="ChEBI" id="CHEBI:50058"/>
        <dbReference type="ChEBI" id="CHEBI:57856"/>
        <dbReference type="ChEBI" id="CHEBI:57925"/>
        <dbReference type="ChEBI" id="CHEBI:59789"/>
        <dbReference type="ChEBI" id="CHEBI:183640"/>
        <dbReference type="EC" id="2.1.1.137"/>
    </reaction>
</comment>
<evidence type="ECO:0000256" key="4">
    <source>
        <dbReference type="ARBA" id="ARBA00034521"/>
    </source>
</evidence>
<evidence type="ECO:0000256" key="6">
    <source>
        <dbReference type="ARBA" id="ARBA00047941"/>
    </source>
</evidence>
<organism evidence="11">
    <name type="scientific">Chaetoceros debilis</name>
    <dbReference type="NCBI Taxonomy" id="122233"/>
    <lineage>
        <taxon>Eukaryota</taxon>
        <taxon>Sar</taxon>
        <taxon>Stramenopiles</taxon>
        <taxon>Ochrophyta</taxon>
        <taxon>Bacillariophyta</taxon>
        <taxon>Coscinodiscophyceae</taxon>
        <taxon>Chaetocerotophycidae</taxon>
        <taxon>Chaetocerotales</taxon>
        <taxon>Chaetocerotaceae</taxon>
        <taxon>Chaetoceros</taxon>
    </lineage>
</organism>
<dbReference type="PANTHER" id="PTHR43675">
    <property type="entry name" value="ARSENITE METHYLTRANSFERASE"/>
    <property type="match status" value="1"/>
</dbReference>
<evidence type="ECO:0000256" key="1">
    <source>
        <dbReference type="ARBA" id="ARBA00022679"/>
    </source>
</evidence>
<keyword evidence="9" id="KW-0732">Signal</keyword>
<evidence type="ECO:0000256" key="2">
    <source>
        <dbReference type="ARBA" id="ARBA00022691"/>
    </source>
</evidence>
<dbReference type="CDD" id="cd02440">
    <property type="entry name" value="AdoMet_MTases"/>
    <property type="match status" value="1"/>
</dbReference>
<dbReference type="InterPro" id="IPR029063">
    <property type="entry name" value="SAM-dependent_MTases_sf"/>
</dbReference>
<accession>A0A7S3VGF4</accession>
<keyword evidence="2" id="KW-0949">S-adenosyl-L-methionine</keyword>
<comment type="catalytic activity">
    <reaction evidence="6">
        <text>arsenic triglutathione + [thioredoxin]-dithiol + S-adenosyl-L-methionine + 2 H2O = methylarsonous acid + [thioredoxin]-disulfide + 3 glutathione + S-adenosyl-L-homocysteine + H(+)</text>
        <dbReference type="Rhea" id="RHEA:69460"/>
        <dbReference type="Rhea" id="RHEA-COMP:10698"/>
        <dbReference type="Rhea" id="RHEA-COMP:10700"/>
        <dbReference type="ChEBI" id="CHEBI:15377"/>
        <dbReference type="ChEBI" id="CHEBI:15378"/>
        <dbReference type="ChEBI" id="CHEBI:17826"/>
        <dbReference type="ChEBI" id="CHEBI:29950"/>
        <dbReference type="ChEBI" id="CHEBI:50058"/>
        <dbReference type="ChEBI" id="CHEBI:57856"/>
        <dbReference type="ChEBI" id="CHEBI:57925"/>
        <dbReference type="ChEBI" id="CHEBI:59789"/>
        <dbReference type="ChEBI" id="CHEBI:183640"/>
        <dbReference type="EC" id="2.1.1.137"/>
    </reaction>
</comment>
<sequence>MNLSIALISLFASQAAAFAPHSGVSRPTFLLRATKEDAPLFVDKTDTHSSVSEYYGTTLQGSGDLKTNACCTSHVANPTIKDAIKQIHPDVLAKYYGCGFCTPDLLDGMTVLDLGCGAGRDVYIASQLVGPNGRVIGVDMTEEQLATAREFQPYHAEKFGFDNVEFHNGLIEKLDAIESLKNGSVDIIISNCVINLCPDKDAVLQSCHRLLKEGGELYFSDVYSNRRIPQALKDDEVLWGECLSGALYWNDFHNLGKKCGFADPRLVEDAPITVDNREVQELIERGGDSDLSFFSATYRLMKLESLEPFCEDYGQAVIYKGTIPRFESGWSLDDHHYMEAGKVFPVCGNTYNMLKQTRFEQHFEFIGDFSKHYGIFEGCGTSIPYASAGASAEANSGGGGGCC</sequence>
<dbReference type="PANTHER" id="PTHR43675:SF8">
    <property type="entry name" value="ARSENITE METHYLTRANSFERASE"/>
    <property type="match status" value="1"/>
</dbReference>
<evidence type="ECO:0000256" key="3">
    <source>
        <dbReference type="ARBA" id="ARBA00034487"/>
    </source>
</evidence>
<evidence type="ECO:0000256" key="9">
    <source>
        <dbReference type="SAM" id="SignalP"/>
    </source>
</evidence>
<dbReference type="Gene3D" id="3.40.5.100">
    <property type="match status" value="1"/>
</dbReference>
<evidence type="ECO:0000256" key="8">
    <source>
        <dbReference type="ARBA" id="ARBA00048428"/>
    </source>
</evidence>
<dbReference type="AlphaFoldDB" id="A0A7S3VGF4"/>
<gene>
    <name evidence="11" type="ORF">CDEB00056_LOCUS24321</name>
</gene>